<gene>
    <name evidence="2" type="ORF">MY490_17600</name>
</gene>
<evidence type="ECO:0000259" key="1">
    <source>
        <dbReference type="Pfam" id="PF08874"/>
    </source>
</evidence>
<dbReference type="EMBL" id="CP096034">
    <property type="protein sequence ID" value="UPM53584.1"/>
    <property type="molecule type" value="Genomic_DNA"/>
</dbReference>
<keyword evidence="3" id="KW-1185">Reference proteome</keyword>
<dbReference type="InterPro" id="IPR014973">
    <property type="entry name" value="DUF1835"/>
</dbReference>
<sequence>MIKKESTIISRIKNCIFFLIKQMEKVDGKMNHIVNGDVVGEKIKSLNDNIVVWREMYDFGPLSRDWTLEETYKRRAEFFEQKLQIPSSFFVENCRSQYQLLNELSRSEEVVLWFEHDRYDQVAILYLISELSALGFQKISMVSINDYEGIVPFHGLGQLSSEQLIGLLPTKQEVTDEEIEEACAGWKAYCSNNLDELEDFIQKCHALPFLKQALLSHMTYFPSQQNGLNEVEFLALSMINEGINSFAELFNKLVRQRTNDGLSDLYFAAILNELMKGDYPLISSDSELPSYKQHNPKAKIALTKWGLDVLTVKANRMNLNGIDWWVGGVHLVEKAAK</sequence>
<feature type="domain" description="DUF1835" evidence="1">
    <location>
        <begin position="32"/>
        <end position="133"/>
    </location>
</feature>
<name>A0ABY4JIC5_9BACI</name>
<reference evidence="2 3" key="1">
    <citation type="submission" date="2022-04" db="EMBL/GenBank/DDBJ databases">
        <title>Mechanism of arsenic methylation and mitigation arsenic toxicity by Bacillus sp. LH14 from an Arsenic-Contaminated Paddy Soil.</title>
        <authorList>
            <person name="Wang D."/>
        </authorList>
    </citation>
    <scope>NUCLEOTIDE SEQUENCE [LARGE SCALE GENOMIC DNA]</scope>
    <source>
        <strain evidence="2 3">LH14</strain>
    </source>
</reference>
<dbReference type="Proteomes" id="UP000830639">
    <property type="component" value="Chromosome"/>
</dbReference>
<organism evidence="2 3">
    <name type="scientific">Gottfriedia acidiceleris</name>
    <dbReference type="NCBI Taxonomy" id="371036"/>
    <lineage>
        <taxon>Bacteria</taxon>
        <taxon>Bacillati</taxon>
        <taxon>Bacillota</taxon>
        <taxon>Bacilli</taxon>
        <taxon>Bacillales</taxon>
        <taxon>Bacillaceae</taxon>
        <taxon>Gottfriedia</taxon>
    </lineage>
</organism>
<evidence type="ECO:0000313" key="2">
    <source>
        <dbReference type="EMBL" id="UPM53584.1"/>
    </source>
</evidence>
<dbReference type="RefSeq" id="WP_248266836.1">
    <property type="nucleotide sequence ID" value="NZ_CP096034.1"/>
</dbReference>
<proteinExistence type="predicted"/>
<accession>A0ABY4JIC5</accession>
<evidence type="ECO:0000313" key="3">
    <source>
        <dbReference type="Proteomes" id="UP000830639"/>
    </source>
</evidence>
<protein>
    <submittedName>
        <fullName evidence="2">DUF1835 domain-containing protein</fullName>
    </submittedName>
</protein>
<dbReference type="Pfam" id="PF08874">
    <property type="entry name" value="DUF1835"/>
    <property type="match status" value="1"/>
</dbReference>